<evidence type="ECO:0000313" key="1">
    <source>
        <dbReference type="EMBL" id="MCK8783999.1"/>
    </source>
</evidence>
<comment type="caution">
    <text evidence="1">The sequence shown here is derived from an EMBL/GenBank/DDBJ whole genome shotgun (WGS) entry which is preliminary data.</text>
</comment>
<reference evidence="1" key="1">
    <citation type="submission" date="2022-04" db="EMBL/GenBank/DDBJ databases">
        <title>Roseomonas acroporae sp. nov., isolated from coral Acropora digitifera.</title>
        <authorList>
            <person name="Sun H."/>
        </authorList>
    </citation>
    <scope>NUCLEOTIDE SEQUENCE</scope>
    <source>
        <strain evidence="1">NAR14</strain>
    </source>
</reference>
<name>A0A9X1Y4W3_9PROT</name>
<dbReference type="RefSeq" id="WP_248666117.1">
    <property type="nucleotide sequence ID" value="NZ_JALPRX010000022.1"/>
</dbReference>
<gene>
    <name evidence="1" type="ORF">M0638_06345</name>
</gene>
<keyword evidence="2" id="KW-1185">Reference proteome</keyword>
<protein>
    <recommendedName>
        <fullName evidence="3">Fibronectin-binding protein</fullName>
    </recommendedName>
</protein>
<evidence type="ECO:0000313" key="2">
    <source>
        <dbReference type="Proteomes" id="UP001139516"/>
    </source>
</evidence>
<evidence type="ECO:0008006" key="3">
    <source>
        <dbReference type="Google" id="ProtNLM"/>
    </source>
</evidence>
<sequence>MIRRSAALFRAFRGAFRGACRGAAVPAAALGAFLGVLAGLPGQAEAQRAGRYEVTGTNPDGSAYGGVLVMQPTGTGAWRVVWQVGGEPIEGIGLSNGSSFAAAYQVEGRAGLVLYQVQGNGILTGQWSISGLGAIGTETLTPR</sequence>
<proteinExistence type="predicted"/>
<dbReference type="AlphaFoldDB" id="A0A9X1Y4W3"/>
<dbReference type="Proteomes" id="UP001139516">
    <property type="component" value="Unassembled WGS sequence"/>
</dbReference>
<organism evidence="1 2">
    <name type="scientific">Roseomonas acroporae</name>
    <dbReference type="NCBI Taxonomy" id="2937791"/>
    <lineage>
        <taxon>Bacteria</taxon>
        <taxon>Pseudomonadati</taxon>
        <taxon>Pseudomonadota</taxon>
        <taxon>Alphaproteobacteria</taxon>
        <taxon>Acetobacterales</taxon>
        <taxon>Roseomonadaceae</taxon>
        <taxon>Roseomonas</taxon>
    </lineage>
</organism>
<accession>A0A9X1Y4W3</accession>
<dbReference type="EMBL" id="JALPRX010000022">
    <property type="protein sequence ID" value="MCK8783999.1"/>
    <property type="molecule type" value="Genomic_DNA"/>
</dbReference>